<accession>X1QET2</accession>
<proteinExistence type="predicted"/>
<evidence type="ECO:0000313" key="1">
    <source>
        <dbReference type="EMBL" id="GAI41789.1"/>
    </source>
</evidence>
<dbReference type="AlphaFoldDB" id="X1QET2"/>
<dbReference type="EMBL" id="BARV01027834">
    <property type="protein sequence ID" value="GAI41789.1"/>
    <property type="molecule type" value="Genomic_DNA"/>
</dbReference>
<dbReference type="InterPro" id="IPR022121">
    <property type="entry name" value="Peptidase_M73_camelysin"/>
</dbReference>
<name>X1QET2_9ZZZZ</name>
<protein>
    <submittedName>
        <fullName evidence="1">Uncharacterized protein</fullName>
    </submittedName>
</protein>
<dbReference type="NCBIfam" id="TIGR04088">
    <property type="entry name" value="cognate_SipW"/>
    <property type="match status" value="1"/>
</dbReference>
<feature type="non-terminal residue" evidence="1">
    <location>
        <position position="233"/>
    </location>
</feature>
<dbReference type="Pfam" id="PF12389">
    <property type="entry name" value="Peptidase_M73"/>
    <property type="match status" value="1"/>
</dbReference>
<sequence>MKRILISLMTIALVSALIGGGVYAYFSSIETSTDNAFAAGTLNLVPSTSGTGPVGKYTVTAGGDGVNGKVVFTNLAPGDSGSITWTLYNDGSLAGTLTIASTVVFSDVDANEPENAVTDPHANDGGGNGDFDEFVGVTLQRGVGADQASAEAAFVYILGDATNYVPFSGLETALDDAVGQSVPADGGNDTIVYKLSWSIASDVEGAGVDGLFGTGDDVIADDNIIQSDNAEID</sequence>
<organism evidence="1">
    <name type="scientific">marine sediment metagenome</name>
    <dbReference type="NCBI Taxonomy" id="412755"/>
    <lineage>
        <taxon>unclassified sequences</taxon>
        <taxon>metagenomes</taxon>
        <taxon>ecological metagenomes</taxon>
    </lineage>
</organism>
<comment type="caution">
    <text evidence="1">The sequence shown here is derived from an EMBL/GenBank/DDBJ whole genome shotgun (WGS) entry which is preliminary data.</text>
</comment>
<gene>
    <name evidence="1" type="ORF">S06H3_44709</name>
</gene>
<reference evidence="1" key="1">
    <citation type="journal article" date="2014" name="Front. Microbiol.">
        <title>High frequency of phylogenetically diverse reductive dehalogenase-homologous genes in deep subseafloor sedimentary metagenomes.</title>
        <authorList>
            <person name="Kawai M."/>
            <person name="Futagami T."/>
            <person name="Toyoda A."/>
            <person name="Takaki Y."/>
            <person name="Nishi S."/>
            <person name="Hori S."/>
            <person name="Arai W."/>
            <person name="Tsubouchi T."/>
            <person name="Morono Y."/>
            <person name="Uchiyama I."/>
            <person name="Ito T."/>
            <person name="Fujiyama A."/>
            <person name="Inagaki F."/>
            <person name="Takami H."/>
        </authorList>
    </citation>
    <scope>NUCLEOTIDE SEQUENCE</scope>
    <source>
        <strain evidence="1">Expedition CK06-06</strain>
    </source>
</reference>
<dbReference type="InterPro" id="IPR023833">
    <property type="entry name" value="Signal_pept_SipW-depend-type"/>
</dbReference>